<dbReference type="SUPFAM" id="SSF53383">
    <property type="entry name" value="PLP-dependent transferases"/>
    <property type="match status" value="1"/>
</dbReference>
<evidence type="ECO:0000259" key="3">
    <source>
        <dbReference type="Pfam" id="PF00266"/>
    </source>
</evidence>
<organism evidence="4 5">
    <name type="scientific">Kribbella alba</name>
    <dbReference type="NCBI Taxonomy" id="190197"/>
    <lineage>
        <taxon>Bacteria</taxon>
        <taxon>Bacillati</taxon>
        <taxon>Actinomycetota</taxon>
        <taxon>Actinomycetes</taxon>
        <taxon>Propionibacteriales</taxon>
        <taxon>Kribbellaceae</taxon>
        <taxon>Kribbella</taxon>
    </lineage>
</organism>
<evidence type="ECO:0000256" key="1">
    <source>
        <dbReference type="ARBA" id="ARBA00022898"/>
    </source>
</evidence>
<dbReference type="Gene3D" id="3.90.1150.10">
    <property type="entry name" value="Aspartate Aminotransferase, domain 1"/>
    <property type="match status" value="1"/>
</dbReference>
<keyword evidence="5" id="KW-1185">Reference proteome</keyword>
<keyword evidence="1" id="KW-0663">Pyridoxal phosphate</keyword>
<dbReference type="InterPro" id="IPR015421">
    <property type="entry name" value="PyrdxlP-dep_Trfase_major"/>
</dbReference>
<reference evidence="5" key="1">
    <citation type="journal article" date="2019" name="Int. J. Syst. Evol. Microbiol.">
        <title>The Global Catalogue of Microorganisms (GCM) 10K type strain sequencing project: providing services to taxonomists for standard genome sequencing and annotation.</title>
        <authorList>
            <consortium name="The Broad Institute Genomics Platform"/>
            <consortium name="The Broad Institute Genome Sequencing Center for Infectious Disease"/>
            <person name="Wu L."/>
            <person name="Ma J."/>
        </authorList>
    </citation>
    <scope>NUCLEOTIDE SEQUENCE [LARGE SCALE GENOMIC DNA]</scope>
    <source>
        <strain evidence="5">JCM 14306</strain>
    </source>
</reference>
<dbReference type="Gene3D" id="3.40.640.10">
    <property type="entry name" value="Type I PLP-dependent aspartate aminotransferase-like (Major domain)"/>
    <property type="match status" value="1"/>
</dbReference>
<proteinExistence type="predicted"/>
<evidence type="ECO:0000313" key="4">
    <source>
        <dbReference type="EMBL" id="GAA1649619.1"/>
    </source>
</evidence>
<dbReference type="InterPro" id="IPR000192">
    <property type="entry name" value="Aminotrans_V_dom"/>
</dbReference>
<sequence>MQIGLQIPVPEADRVLERVHRVLVAEIGRVQRAAAVGHRDRPLVIEVGIHIRKYGRAAVPTPCRPLVVRVTVTATRALRRHLSGQRRVPESDVPPAPDVYRERWGTMRSPTSRAGDRVPAQDPDQPNALAPARAVDRVAGAGRRVGTVGAVTDLNPPRPDLWSLDPGVLHLNHGSYGAVPRRTQELLARLRAETETNPMLWFRSVADRLAASRLELAAYLQTDPAGFALVPNASAGVTAALATIPIRPGSRIVLTNHAYGAVRFAAERFARQNQAEVVVVDVPLESDDDTVVAAIGAALDERTAALIVDHISSATAMVFPIRRLVEACKAYDIPTIVDGAHAPALIDAPAGDGADFWTGNFHKWPAAPRATAGLVVAEKWRSRTLPLIVSWSEYDERLPERFDMQGTYDYAPWIAAPESLRVLAELDWPRRRMQLASMIDEGARVIAKALGSGIPDVSSPAATMRLVELPFKGDRKPADGEAFKVRASRELKAEITLTGFDTRVFIRLSAHAYNSPKDYELLAERLPTLL</sequence>
<evidence type="ECO:0000256" key="2">
    <source>
        <dbReference type="SAM" id="MobiDB-lite"/>
    </source>
</evidence>
<gene>
    <name evidence="4" type="ORF">GCM10009744_46370</name>
</gene>
<feature type="domain" description="Aminotransferase class V" evidence="3">
    <location>
        <begin position="236"/>
        <end position="343"/>
    </location>
</feature>
<dbReference type="Proteomes" id="UP001501319">
    <property type="component" value="Unassembled WGS sequence"/>
</dbReference>
<dbReference type="EMBL" id="BAAANE010000007">
    <property type="protein sequence ID" value="GAA1649619.1"/>
    <property type="molecule type" value="Genomic_DNA"/>
</dbReference>
<protein>
    <recommendedName>
        <fullName evidence="3">Aminotransferase class V domain-containing protein</fullName>
    </recommendedName>
</protein>
<dbReference type="PANTHER" id="PTHR43092">
    <property type="entry name" value="L-CYSTEINE DESULFHYDRASE"/>
    <property type="match status" value="1"/>
</dbReference>
<dbReference type="InterPro" id="IPR015424">
    <property type="entry name" value="PyrdxlP-dep_Trfase"/>
</dbReference>
<dbReference type="Pfam" id="PF00266">
    <property type="entry name" value="Aminotran_5"/>
    <property type="match status" value="1"/>
</dbReference>
<accession>A0ABP4RGA1</accession>
<comment type="caution">
    <text evidence="4">The sequence shown here is derived from an EMBL/GenBank/DDBJ whole genome shotgun (WGS) entry which is preliminary data.</text>
</comment>
<dbReference type="InterPro" id="IPR015422">
    <property type="entry name" value="PyrdxlP-dep_Trfase_small"/>
</dbReference>
<feature type="region of interest" description="Disordered" evidence="2">
    <location>
        <begin position="83"/>
        <end position="128"/>
    </location>
</feature>
<name>A0ABP4RGA1_9ACTN</name>
<dbReference type="PANTHER" id="PTHR43092:SF2">
    <property type="entry name" value="HERCYNYLCYSTEINE SULFOXIDE LYASE"/>
    <property type="match status" value="1"/>
</dbReference>
<evidence type="ECO:0000313" key="5">
    <source>
        <dbReference type="Proteomes" id="UP001501319"/>
    </source>
</evidence>